<accession>A0ABT4S5T8</accession>
<evidence type="ECO:0000259" key="2">
    <source>
        <dbReference type="Pfam" id="PF20148"/>
    </source>
</evidence>
<dbReference type="Pfam" id="PF05593">
    <property type="entry name" value="RHS_repeat"/>
    <property type="match status" value="1"/>
</dbReference>
<organism evidence="3 4">
    <name type="scientific">Nonomuraea corallina</name>
    <dbReference type="NCBI Taxonomy" id="2989783"/>
    <lineage>
        <taxon>Bacteria</taxon>
        <taxon>Bacillati</taxon>
        <taxon>Actinomycetota</taxon>
        <taxon>Actinomycetes</taxon>
        <taxon>Streptosporangiales</taxon>
        <taxon>Streptosporangiaceae</taxon>
        <taxon>Nonomuraea</taxon>
    </lineage>
</organism>
<sequence>MTLTLPGLLLLEAEPTWADGARIIELETPKQQWGSGRGTPSLVTTAVTAPTDAMHTVVAGFEPSKNALPEEDRDTVTRTKQESPKRDATPSTVKALDDPPCGTYSPWRAYTYVAYGTRVASDGRVWEATQNISGSLNSHPPEESPTGWMLIGFCPPPPAPEIISLAPENGIQLMTTQPTFSAAATTWPGSSVGYRWEICTTPDMENCLPQGEDCCGETGQWTPEDGLLTWGRQYWWQLEVMDASVIGGESALSPIRTFVVGVRQPMITSRLSTRGANGQDFHQLAGNYTTTFTDAEVAGVGPPLSVVRSYNSMDPRRSGAFGAGWSTRWDMKVLPENIRGREALLVTYPDGRQIRFAAKGDGTYQPPPGLHATLADASRSPTCPSGATCTGWALMDKSSTTYLFDADGRLTKITDSRGRSQTLAYGTDGKLAEATAPGAVR</sequence>
<comment type="caution">
    <text evidence="3">The sequence shown here is derived from an EMBL/GenBank/DDBJ whole genome shotgun (WGS) entry which is preliminary data.</text>
</comment>
<evidence type="ECO:0000313" key="4">
    <source>
        <dbReference type="Proteomes" id="UP001144036"/>
    </source>
</evidence>
<proteinExistence type="predicted"/>
<name>A0ABT4S5T8_9ACTN</name>
<feature type="compositionally biased region" description="Basic and acidic residues" evidence="1">
    <location>
        <begin position="68"/>
        <end position="88"/>
    </location>
</feature>
<dbReference type="InterPro" id="IPR045351">
    <property type="entry name" value="DUF6531"/>
</dbReference>
<dbReference type="InterPro" id="IPR031325">
    <property type="entry name" value="RHS_repeat"/>
</dbReference>
<dbReference type="InterPro" id="IPR013783">
    <property type="entry name" value="Ig-like_fold"/>
</dbReference>
<dbReference type="Proteomes" id="UP001144036">
    <property type="component" value="Unassembled WGS sequence"/>
</dbReference>
<feature type="domain" description="DUF6531" evidence="2">
    <location>
        <begin position="285"/>
        <end position="356"/>
    </location>
</feature>
<gene>
    <name evidence="3" type="ORF">OUY22_03735</name>
</gene>
<dbReference type="Gene3D" id="2.60.40.10">
    <property type="entry name" value="Immunoglobulins"/>
    <property type="match status" value="1"/>
</dbReference>
<dbReference type="NCBIfam" id="TIGR01643">
    <property type="entry name" value="YD_repeat_2x"/>
    <property type="match status" value="1"/>
</dbReference>
<evidence type="ECO:0000313" key="3">
    <source>
        <dbReference type="EMBL" id="MDA0632515.1"/>
    </source>
</evidence>
<dbReference type="RefSeq" id="WP_270153284.1">
    <property type="nucleotide sequence ID" value="NZ_JAPNNL010000008.1"/>
</dbReference>
<evidence type="ECO:0000256" key="1">
    <source>
        <dbReference type="SAM" id="MobiDB-lite"/>
    </source>
</evidence>
<reference evidence="3" key="1">
    <citation type="submission" date="2022-11" db="EMBL/GenBank/DDBJ databases">
        <title>Nonomuraea corallina sp. nov., a new species of the genus Nonomuraea isolated from sea side sediment in Thai sea.</title>
        <authorList>
            <person name="Ngamcharungchit C."/>
            <person name="Matsumoto A."/>
            <person name="Suriyachadkun C."/>
            <person name="Panbangred W."/>
            <person name="Inahashi Y."/>
            <person name="Intra B."/>
        </authorList>
    </citation>
    <scope>NUCLEOTIDE SEQUENCE</scope>
    <source>
        <strain evidence="3">MCN248</strain>
    </source>
</reference>
<dbReference type="EMBL" id="JAPNNL010000008">
    <property type="protein sequence ID" value="MDA0632515.1"/>
    <property type="molecule type" value="Genomic_DNA"/>
</dbReference>
<dbReference type="Pfam" id="PF20148">
    <property type="entry name" value="DUF6531"/>
    <property type="match status" value="1"/>
</dbReference>
<protein>
    <submittedName>
        <fullName evidence="3">DUF6531 domain-containing protein</fullName>
    </submittedName>
</protein>
<keyword evidence="4" id="KW-1185">Reference proteome</keyword>
<feature type="region of interest" description="Disordered" evidence="1">
    <location>
        <begin position="61"/>
        <end position="97"/>
    </location>
</feature>
<dbReference type="InterPro" id="IPR006530">
    <property type="entry name" value="YD"/>
</dbReference>